<accession>A0A1B1S8I4</accession>
<dbReference type="InterPro" id="IPR033410">
    <property type="entry name" value="DUF5119"/>
</dbReference>
<organism evidence="1 2">
    <name type="scientific">Muribaculum intestinale</name>
    <dbReference type="NCBI Taxonomy" id="1796646"/>
    <lineage>
        <taxon>Bacteria</taxon>
        <taxon>Pseudomonadati</taxon>
        <taxon>Bacteroidota</taxon>
        <taxon>Bacteroidia</taxon>
        <taxon>Bacteroidales</taxon>
        <taxon>Muribaculaceae</taxon>
        <taxon>Muribaculum</taxon>
    </lineage>
</organism>
<dbReference type="Pfam" id="PF17145">
    <property type="entry name" value="DUF5119"/>
    <property type="match status" value="1"/>
</dbReference>
<sequence>MPEGMAYMFFPIEGDDVWRFDIPGRNGGDIEIRDDDYRVVCMNDDTSGILFKDEDSFYFTCYCRTGGLYDGLGGTLDNPIGPAVADNGESVEVCPDMMWCGSVWEMDLNALGEWITYNEGEDNVLQDIRGITLYPRPAVANYRFIIENVSNLSGVKRLCASISGMASEMCPATLMCGSRCATLPLKADAAGDDCIEGRFLTFGLPKSPESANILTLYVWLTDGKKLRYDFDVTKQARNAKDPMNVSLIVGGIELPPSDPVGGEGGLDVSIDGWITEIIDIQS</sequence>
<dbReference type="STRING" id="1796646.A4V02_04835"/>
<name>A0A1B1S8I4_9BACT</name>
<evidence type="ECO:0008006" key="3">
    <source>
        <dbReference type="Google" id="ProtNLM"/>
    </source>
</evidence>
<reference evidence="2" key="1">
    <citation type="submission" date="2016-04" db="EMBL/GenBank/DDBJ databases">
        <title>Complete Genome Sequences of Twelve Strains of a Stable Defined Moderately Diverse Mouse Microbiota 2 (sDMDMm2).</title>
        <authorList>
            <person name="Uchimura Y."/>
            <person name="Wyss M."/>
            <person name="Brugiroux S."/>
            <person name="Limenitakis J.P."/>
            <person name="Stecher B."/>
            <person name="McCoy K.D."/>
            <person name="Macpherson A.J."/>
        </authorList>
    </citation>
    <scope>NUCLEOTIDE SEQUENCE [LARGE SCALE GENOMIC DNA]</scope>
    <source>
        <strain evidence="2">YL27</strain>
    </source>
</reference>
<keyword evidence="2" id="KW-1185">Reference proteome</keyword>
<proteinExistence type="predicted"/>
<evidence type="ECO:0000313" key="1">
    <source>
        <dbReference type="EMBL" id="ANU63104.1"/>
    </source>
</evidence>
<dbReference type="EMBL" id="CP015402">
    <property type="protein sequence ID" value="ANU63104.1"/>
    <property type="molecule type" value="Genomic_DNA"/>
</dbReference>
<gene>
    <name evidence="1" type="ORF">A4V02_04835</name>
</gene>
<accession>A0A1Z2XK55</accession>
<protein>
    <recommendedName>
        <fullName evidence="3">DUF5119 domain-containing protein</fullName>
    </recommendedName>
</protein>
<dbReference type="KEGG" id="pary:A4V02_04835"/>
<dbReference type="AlphaFoldDB" id="A0A1B1S8I4"/>
<evidence type="ECO:0000313" key="2">
    <source>
        <dbReference type="Proteomes" id="UP000186351"/>
    </source>
</evidence>
<dbReference type="Proteomes" id="UP000186351">
    <property type="component" value="Chromosome"/>
</dbReference>